<dbReference type="Proteomes" id="UP000236723">
    <property type="component" value="Unassembled WGS sequence"/>
</dbReference>
<organism evidence="1 2">
    <name type="scientific">Thermomonospora echinospora</name>
    <dbReference type="NCBI Taxonomy" id="1992"/>
    <lineage>
        <taxon>Bacteria</taxon>
        <taxon>Bacillati</taxon>
        <taxon>Actinomycetota</taxon>
        <taxon>Actinomycetes</taxon>
        <taxon>Streptosporangiales</taxon>
        <taxon>Thermomonosporaceae</taxon>
        <taxon>Thermomonospora</taxon>
    </lineage>
</organism>
<reference evidence="2" key="1">
    <citation type="submission" date="2016-10" db="EMBL/GenBank/DDBJ databases">
        <authorList>
            <person name="Varghese N."/>
            <person name="Submissions S."/>
        </authorList>
    </citation>
    <scope>NUCLEOTIDE SEQUENCE [LARGE SCALE GENOMIC DNA]</scope>
    <source>
        <strain evidence="2">DSM 43163</strain>
    </source>
</reference>
<accession>A0A1H6EBJ0</accession>
<protein>
    <submittedName>
        <fullName evidence="1">Uncharacterized protein</fullName>
    </submittedName>
</protein>
<name>A0A1H6EBJ0_9ACTN</name>
<evidence type="ECO:0000313" key="2">
    <source>
        <dbReference type="Proteomes" id="UP000236723"/>
    </source>
</evidence>
<sequence>QTIRILIDTADTSTASLIESAIDNITITQS</sequence>
<keyword evidence="2" id="KW-1185">Reference proteome</keyword>
<feature type="non-terminal residue" evidence="1">
    <location>
        <position position="1"/>
    </location>
</feature>
<gene>
    <name evidence="1" type="ORF">SAMN04489712_1672</name>
</gene>
<dbReference type="EMBL" id="FNVO01000067">
    <property type="protein sequence ID" value="SEG95122.1"/>
    <property type="molecule type" value="Genomic_DNA"/>
</dbReference>
<dbReference type="AlphaFoldDB" id="A0A1H6EBJ0"/>
<evidence type="ECO:0000313" key="1">
    <source>
        <dbReference type="EMBL" id="SEG95122.1"/>
    </source>
</evidence>
<proteinExistence type="predicted"/>